<sequence length="314" mass="34888">MGCRGSAEVATCAPSSHAMNRQENKIKVGKARPIVFMLTTFIIVGLVSSIGNTLFIEQANALHNTRFPVFILLICASLSRWITSHIYTSLQKKLSISPSQQSLGIRIRMGLGMFLFLLCSAIAEGVEDKRLDVIRKHGLQDKPNDVVPMSVLSLLPQFILLGSAEGLSWDGLENFLDEQLPESKKMYASSLSKGMNGVGKILSVVCVAIVEAIEPTWFSDSISKSHLDKFYRMLTIFSFLNLFWYFCVARYLTSNEVIENGQVEPERTEHPVYNAVLYNSKFLMAAVGSLSSLDASEEAELWSIFKALGFARVQ</sequence>
<evidence type="ECO:0000256" key="6">
    <source>
        <dbReference type="SAM" id="Phobius"/>
    </source>
</evidence>
<evidence type="ECO:0000313" key="8">
    <source>
        <dbReference type="Proteomes" id="UP000607653"/>
    </source>
</evidence>
<dbReference type="Proteomes" id="UP000607653">
    <property type="component" value="Unassembled WGS sequence"/>
</dbReference>
<evidence type="ECO:0008006" key="9">
    <source>
        <dbReference type="Google" id="ProtNLM"/>
    </source>
</evidence>
<feature type="transmembrane region" description="Helical" evidence="6">
    <location>
        <begin position="107"/>
        <end position="126"/>
    </location>
</feature>
<feature type="transmembrane region" description="Helical" evidence="6">
    <location>
        <begin position="230"/>
        <end position="252"/>
    </location>
</feature>
<comment type="caution">
    <text evidence="7">The sequence shown here is derived from an EMBL/GenBank/DDBJ whole genome shotgun (WGS) entry which is preliminary data.</text>
</comment>
<evidence type="ECO:0000256" key="2">
    <source>
        <dbReference type="ARBA" id="ARBA00005982"/>
    </source>
</evidence>
<dbReference type="GO" id="GO:0016020">
    <property type="term" value="C:membrane"/>
    <property type="evidence" value="ECO:0007669"/>
    <property type="project" value="UniProtKB-SubCell"/>
</dbReference>
<gene>
    <name evidence="7" type="ORF">HUJ06_004327</name>
</gene>
<feature type="transmembrane region" description="Helical" evidence="6">
    <location>
        <begin position="34"/>
        <end position="55"/>
    </location>
</feature>
<feature type="transmembrane region" description="Helical" evidence="6">
    <location>
        <begin position="67"/>
        <end position="87"/>
    </location>
</feature>
<dbReference type="PANTHER" id="PTHR11654">
    <property type="entry name" value="OLIGOPEPTIDE TRANSPORTER-RELATED"/>
    <property type="match status" value="1"/>
</dbReference>
<keyword evidence="4 6" id="KW-1133">Transmembrane helix</keyword>
<keyword evidence="3 6" id="KW-0812">Transmembrane</keyword>
<proteinExistence type="inferred from homology"/>
<dbReference type="EMBL" id="DUZY01000007">
    <property type="protein sequence ID" value="DAD46097.1"/>
    <property type="molecule type" value="Genomic_DNA"/>
</dbReference>
<feature type="transmembrane region" description="Helical" evidence="6">
    <location>
        <begin position="201"/>
        <end position="218"/>
    </location>
</feature>
<name>A0A822ZMG6_NELNU</name>
<evidence type="ECO:0000256" key="4">
    <source>
        <dbReference type="ARBA" id="ARBA00022989"/>
    </source>
</evidence>
<dbReference type="GO" id="GO:0022857">
    <property type="term" value="F:transmembrane transporter activity"/>
    <property type="evidence" value="ECO:0007669"/>
    <property type="project" value="InterPro"/>
</dbReference>
<protein>
    <recommendedName>
        <fullName evidence="9">Protein NRT1/ PTR FAMILY 5.5-like</fullName>
    </recommendedName>
</protein>
<accession>A0A822ZMG6</accession>
<dbReference type="InterPro" id="IPR000109">
    <property type="entry name" value="POT_fam"/>
</dbReference>
<organism evidence="7 8">
    <name type="scientific">Nelumbo nucifera</name>
    <name type="common">Sacred lotus</name>
    <dbReference type="NCBI Taxonomy" id="4432"/>
    <lineage>
        <taxon>Eukaryota</taxon>
        <taxon>Viridiplantae</taxon>
        <taxon>Streptophyta</taxon>
        <taxon>Embryophyta</taxon>
        <taxon>Tracheophyta</taxon>
        <taxon>Spermatophyta</taxon>
        <taxon>Magnoliopsida</taxon>
        <taxon>Proteales</taxon>
        <taxon>Nelumbonaceae</taxon>
        <taxon>Nelumbo</taxon>
    </lineage>
</organism>
<evidence type="ECO:0000256" key="5">
    <source>
        <dbReference type="ARBA" id="ARBA00023136"/>
    </source>
</evidence>
<keyword evidence="8" id="KW-1185">Reference proteome</keyword>
<dbReference type="AlphaFoldDB" id="A0A822ZMG6"/>
<comment type="similarity">
    <text evidence="2">Belongs to the major facilitator superfamily. Proton-dependent oligopeptide transporter (POT/PTR) (TC 2.A.17) family.</text>
</comment>
<evidence type="ECO:0000256" key="3">
    <source>
        <dbReference type="ARBA" id="ARBA00022692"/>
    </source>
</evidence>
<comment type="subcellular location">
    <subcellularLocation>
        <location evidence="1">Membrane</location>
        <topology evidence="1">Multi-pass membrane protein</topology>
    </subcellularLocation>
</comment>
<evidence type="ECO:0000313" key="7">
    <source>
        <dbReference type="EMBL" id="DAD46097.1"/>
    </source>
</evidence>
<dbReference type="Pfam" id="PF00854">
    <property type="entry name" value="PTR2"/>
    <property type="match status" value="1"/>
</dbReference>
<dbReference type="Gene3D" id="1.20.1250.20">
    <property type="entry name" value="MFS general substrate transporter like domains"/>
    <property type="match status" value="1"/>
</dbReference>
<dbReference type="InterPro" id="IPR036259">
    <property type="entry name" value="MFS_trans_sf"/>
</dbReference>
<reference evidence="7 8" key="1">
    <citation type="journal article" date="2020" name="Mol. Biol. Evol.">
        <title>Distinct Expression and Methylation Patterns for Genes with Different Fates following a Single Whole-Genome Duplication in Flowering Plants.</title>
        <authorList>
            <person name="Shi T."/>
            <person name="Rahmani R.S."/>
            <person name="Gugger P.F."/>
            <person name="Wang M."/>
            <person name="Li H."/>
            <person name="Zhang Y."/>
            <person name="Li Z."/>
            <person name="Wang Q."/>
            <person name="Van de Peer Y."/>
            <person name="Marchal K."/>
            <person name="Chen J."/>
        </authorList>
    </citation>
    <scope>NUCLEOTIDE SEQUENCE [LARGE SCALE GENOMIC DNA]</scope>
    <source>
        <tissue evidence="7">Leaf</tissue>
    </source>
</reference>
<keyword evidence="5 6" id="KW-0472">Membrane</keyword>
<evidence type="ECO:0000256" key="1">
    <source>
        <dbReference type="ARBA" id="ARBA00004141"/>
    </source>
</evidence>